<evidence type="ECO:0000256" key="1">
    <source>
        <dbReference type="SAM" id="Phobius"/>
    </source>
</evidence>
<organism evidence="2 3">
    <name type="scientific">Polychaeton citri CBS 116435</name>
    <dbReference type="NCBI Taxonomy" id="1314669"/>
    <lineage>
        <taxon>Eukaryota</taxon>
        <taxon>Fungi</taxon>
        <taxon>Dikarya</taxon>
        <taxon>Ascomycota</taxon>
        <taxon>Pezizomycotina</taxon>
        <taxon>Dothideomycetes</taxon>
        <taxon>Dothideomycetidae</taxon>
        <taxon>Capnodiales</taxon>
        <taxon>Capnodiaceae</taxon>
        <taxon>Polychaeton</taxon>
    </lineage>
</organism>
<evidence type="ECO:0000313" key="2">
    <source>
        <dbReference type="EMBL" id="KAF2724483.1"/>
    </source>
</evidence>
<keyword evidence="1" id="KW-0812">Transmembrane</keyword>
<accession>A0A9P4UT84</accession>
<name>A0A9P4UT84_9PEZI</name>
<evidence type="ECO:0000313" key="3">
    <source>
        <dbReference type="Proteomes" id="UP000799441"/>
    </source>
</evidence>
<sequence length="183" mass="20239">MFIPPVGETDSLSISDPFVYIAFFLLLLLSVGFVAVCLLTRHSGRHSAARLGRARFGGRRMPTNENNHREATMGLAKTPVGVECETRSVDIEKTEEMTFGQTPGKVADWITMYHWRRLAEEEREIKKEGAAKTPVVIDGPSGSKGLSSAALGVRGKVSVQAIPEARHWRGYQQLEPVDEEDTE</sequence>
<dbReference type="Proteomes" id="UP000799441">
    <property type="component" value="Unassembled WGS sequence"/>
</dbReference>
<reference evidence="2" key="1">
    <citation type="journal article" date="2020" name="Stud. Mycol.">
        <title>101 Dothideomycetes genomes: a test case for predicting lifestyles and emergence of pathogens.</title>
        <authorList>
            <person name="Haridas S."/>
            <person name="Albert R."/>
            <person name="Binder M."/>
            <person name="Bloem J."/>
            <person name="Labutti K."/>
            <person name="Salamov A."/>
            <person name="Andreopoulos B."/>
            <person name="Baker S."/>
            <person name="Barry K."/>
            <person name="Bills G."/>
            <person name="Bluhm B."/>
            <person name="Cannon C."/>
            <person name="Castanera R."/>
            <person name="Culley D."/>
            <person name="Daum C."/>
            <person name="Ezra D."/>
            <person name="Gonzalez J."/>
            <person name="Henrissat B."/>
            <person name="Kuo A."/>
            <person name="Liang C."/>
            <person name="Lipzen A."/>
            <person name="Lutzoni F."/>
            <person name="Magnuson J."/>
            <person name="Mondo S."/>
            <person name="Nolan M."/>
            <person name="Ohm R."/>
            <person name="Pangilinan J."/>
            <person name="Park H.-J."/>
            <person name="Ramirez L."/>
            <person name="Alfaro M."/>
            <person name="Sun H."/>
            <person name="Tritt A."/>
            <person name="Yoshinaga Y."/>
            <person name="Zwiers L.-H."/>
            <person name="Turgeon B."/>
            <person name="Goodwin S."/>
            <person name="Spatafora J."/>
            <person name="Crous P."/>
            <person name="Grigoriev I."/>
        </authorList>
    </citation>
    <scope>NUCLEOTIDE SEQUENCE</scope>
    <source>
        <strain evidence="2">CBS 116435</strain>
    </source>
</reference>
<dbReference type="EMBL" id="MU003771">
    <property type="protein sequence ID" value="KAF2724483.1"/>
    <property type="molecule type" value="Genomic_DNA"/>
</dbReference>
<comment type="caution">
    <text evidence="2">The sequence shown here is derived from an EMBL/GenBank/DDBJ whole genome shotgun (WGS) entry which is preliminary data.</text>
</comment>
<keyword evidence="1" id="KW-0472">Membrane</keyword>
<keyword evidence="3" id="KW-1185">Reference proteome</keyword>
<dbReference type="AlphaFoldDB" id="A0A9P4UT84"/>
<keyword evidence="1" id="KW-1133">Transmembrane helix</keyword>
<proteinExistence type="predicted"/>
<feature type="transmembrane region" description="Helical" evidence="1">
    <location>
        <begin position="20"/>
        <end position="40"/>
    </location>
</feature>
<gene>
    <name evidence="2" type="ORF">K431DRAFT_300803</name>
</gene>
<protein>
    <submittedName>
        <fullName evidence="2">Uncharacterized protein</fullName>
    </submittedName>
</protein>